<name>A0A4P7U853_9ACTN</name>
<organism evidence="2 3">
    <name type="scientific">Nocardioides daphniae</name>
    <dbReference type="NCBI Taxonomy" id="402297"/>
    <lineage>
        <taxon>Bacteria</taxon>
        <taxon>Bacillati</taxon>
        <taxon>Actinomycetota</taxon>
        <taxon>Actinomycetes</taxon>
        <taxon>Propionibacteriales</taxon>
        <taxon>Nocardioidaceae</taxon>
        <taxon>Nocardioides</taxon>
    </lineage>
</organism>
<sequence length="178" mass="19412">MGTGSPQRPVARQRDRARGGHAGHMSLPPELLALAGPQDGVVSRAQLVAAGLGDHVVRRLVRRRLLAPVHRGVFVDHTGTLTWRQAAWAAVLLTAPSALDGCPRCAPRACGRPARTGRCTSWSRRRGGWCRHPTSSYDAGVTSGLACSGQRARLGCARRRRWCWWLHRQSMTVRLSAS</sequence>
<dbReference type="AlphaFoldDB" id="A0A4P7U853"/>
<reference evidence="2 3" key="1">
    <citation type="journal article" date="2008" name="Int. J. Syst. Evol. Microbiol.">
        <title>Nocardioides daphniae sp. nov., isolated from Daphnia cucullata (Crustacea: Cladocera).</title>
        <authorList>
            <person name="Toth E.M."/>
            <person name="Keki Z."/>
            <person name="Homonnay Z.G."/>
            <person name="Borsodi A.K."/>
            <person name="Marialigeti K."/>
            <person name="Schumann P."/>
        </authorList>
    </citation>
    <scope>NUCLEOTIDE SEQUENCE [LARGE SCALE GENOMIC DNA]</scope>
    <source>
        <strain evidence="2 3">JCM 16608</strain>
    </source>
</reference>
<gene>
    <name evidence="2" type="ORF">E2C04_02390</name>
</gene>
<evidence type="ECO:0000313" key="2">
    <source>
        <dbReference type="EMBL" id="QCC76343.1"/>
    </source>
</evidence>
<feature type="region of interest" description="Disordered" evidence="1">
    <location>
        <begin position="1"/>
        <end position="26"/>
    </location>
</feature>
<proteinExistence type="predicted"/>
<dbReference type="EMBL" id="CP038462">
    <property type="protein sequence ID" value="QCC76343.1"/>
    <property type="molecule type" value="Genomic_DNA"/>
</dbReference>
<dbReference type="KEGG" id="ndp:E2C04_02390"/>
<dbReference type="Proteomes" id="UP000297025">
    <property type="component" value="Chromosome"/>
</dbReference>
<evidence type="ECO:0000313" key="3">
    <source>
        <dbReference type="Proteomes" id="UP000297025"/>
    </source>
</evidence>
<accession>A0A4P7U853</accession>
<protein>
    <submittedName>
        <fullName evidence="2">Uncharacterized protein</fullName>
    </submittedName>
</protein>
<evidence type="ECO:0000256" key="1">
    <source>
        <dbReference type="SAM" id="MobiDB-lite"/>
    </source>
</evidence>